<organism evidence="1 2">
    <name type="scientific">Bacteroides thetaiotaomicron</name>
    <dbReference type="NCBI Taxonomy" id="818"/>
    <lineage>
        <taxon>Bacteria</taxon>
        <taxon>Pseudomonadati</taxon>
        <taxon>Bacteroidota</taxon>
        <taxon>Bacteroidia</taxon>
        <taxon>Bacteroidales</taxon>
        <taxon>Bacteroidaceae</taxon>
        <taxon>Bacteroides</taxon>
    </lineage>
</organism>
<accession>A0A415LZ52</accession>
<gene>
    <name evidence="1" type="ORF">DW011_15495</name>
</gene>
<sequence>MKNELLKALGFSDEYLQQLESYEKSNYFLPSLDLTEEGCMTFEVHDSTDLKIDALLTDSSCLLV</sequence>
<dbReference type="Proteomes" id="UP000283616">
    <property type="component" value="Unassembled WGS sequence"/>
</dbReference>
<protein>
    <submittedName>
        <fullName evidence="1">Uncharacterized protein</fullName>
    </submittedName>
</protein>
<dbReference type="RefSeq" id="WP_118417738.1">
    <property type="nucleotide sequence ID" value="NZ_QROV01000017.1"/>
</dbReference>
<comment type="caution">
    <text evidence="1">The sequence shown here is derived from an EMBL/GenBank/DDBJ whole genome shotgun (WGS) entry which is preliminary data.</text>
</comment>
<evidence type="ECO:0000313" key="2">
    <source>
        <dbReference type="Proteomes" id="UP000283616"/>
    </source>
</evidence>
<dbReference type="AlphaFoldDB" id="A0A415LZ52"/>
<evidence type="ECO:0000313" key="1">
    <source>
        <dbReference type="EMBL" id="RHL57167.1"/>
    </source>
</evidence>
<reference evidence="1 2" key="1">
    <citation type="submission" date="2018-08" db="EMBL/GenBank/DDBJ databases">
        <title>A genome reference for cultivated species of the human gut microbiota.</title>
        <authorList>
            <person name="Zou Y."/>
            <person name="Xue W."/>
            <person name="Luo G."/>
        </authorList>
    </citation>
    <scope>NUCLEOTIDE SEQUENCE [LARGE SCALE GENOMIC DNA]</scope>
    <source>
        <strain evidence="1 2">AF37-12</strain>
    </source>
</reference>
<proteinExistence type="predicted"/>
<dbReference type="EMBL" id="QROV01000017">
    <property type="protein sequence ID" value="RHL57167.1"/>
    <property type="molecule type" value="Genomic_DNA"/>
</dbReference>
<name>A0A415LZ52_BACT4</name>